<organism evidence="3 4">
    <name type="scientific">Nocardioides marinquilinus</name>
    <dbReference type="NCBI Taxonomy" id="1210400"/>
    <lineage>
        <taxon>Bacteria</taxon>
        <taxon>Bacillati</taxon>
        <taxon>Actinomycetota</taxon>
        <taxon>Actinomycetes</taxon>
        <taxon>Propionibacteriales</taxon>
        <taxon>Nocardioidaceae</taxon>
        <taxon>Nocardioides</taxon>
    </lineage>
</organism>
<evidence type="ECO:0000313" key="3">
    <source>
        <dbReference type="EMBL" id="GAA5141905.1"/>
    </source>
</evidence>
<dbReference type="PANTHER" id="PTHR32309">
    <property type="entry name" value="TYROSINE-PROTEIN KINASE"/>
    <property type="match status" value="1"/>
</dbReference>
<protein>
    <recommendedName>
        <fullName evidence="5">Polysaccharide chain length determinant N-terminal domain-containing protein</fullName>
    </recommendedName>
</protein>
<dbReference type="RefSeq" id="WP_345454096.1">
    <property type="nucleotide sequence ID" value="NZ_BAABKG010000001.1"/>
</dbReference>
<dbReference type="SUPFAM" id="SSF52540">
    <property type="entry name" value="P-loop containing nucleoside triphosphate hydrolases"/>
    <property type="match status" value="1"/>
</dbReference>
<dbReference type="EMBL" id="BAABKG010000001">
    <property type="protein sequence ID" value="GAA5141905.1"/>
    <property type="molecule type" value="Genomic_DNA"/>
</dbReference>
<proteinExistence type="predicted"/>
<name>A0ABP9P764_9ACTN</name>
<dbReference type="Gene3D" id="3.40.50.300">
    <property type="entry name" value="P-loop containing nucleotide triphosphate hydrolases"/>
    <property type="match status" value="1"/>
</dbReference>
<keyword evidence="2" id="KW-0812">Transmembrane</keyword>
<feature type="region of interest" description="Disordered" evidence="1">
    <location>
        <begin position="456"/>
        <end position="480"/>
    </location>
</feature>
<feature type="transmembrane region" description="Helical" evidence="2">
    <location>
        <begin position="218"/>
        <end position="239"/>
    </location>
</feature>
<sequence length="480" mass="50072">MDVAEQAAVVWSRRFVVLLVAVIVAGLVFAWRGAGDDRYEAEVTMQVRPPLTENNDPSLQAVYYADIVVGLAGSRDVVDKAVERAQSDEDAEDLTQEIDARASDQPGFVTITAPGDDPEEAAALADELAVAVRGRVVSDQASAQEAERVPLDRALNATLVELTNPDLTEAARAALEREEEEIVSSLRGLAARPTWSASIVERADLPTDPVAPQPLRDAILAFLVTLIVVAEGLVLWRVLRGSLSVRRPEDDVRDALGGVPAVPVAAGAAPGALAPLIPAIADARRVTVVHVGRKDTATTARLLAGLLAARDRDPLLADVVDDRPSVHRELSMSVTPGLTEALDHPGRLGELLATLPRVAGAAVLPAGGADDRTPAERADAVSAAAAHDSVVLAAALRPGDDLLSVLGAAPEGVVVVEVERDAVTRATLRRAAAEWRGLGVDVVAATVVTTRRFGGLLSGGGRPARAERTGRAPAASLDSA</sequence>
<keyword evidence="2" id="KW-0472">Membrane</keyword>
<dbReference type="Proteomes" id="UP001500221">
    <property type="component" value="Unassembled WGS sequence"/>
</dbReference>
<keyword evidence="4" id="KW-1185">Reference proteome</keyword>
<evidence type="ECO:0000256" key="1">
    <source>
        <dbReference type="SAM" id="MobiDB-lite"/>
    </source>
</evidence>
<gene>
    <name evidence="3" type="ORF">GCM10023340_04440</name>
</gene>
<reference evidence="4" key="1">
    <citation type="journal article" date="2019" name="Int. J. Syst. Evol. Microbiol.">
        <title>The Global Catalogue of Microorganisms (GCM) 10K type strain sequencing project: providing services to taxonomists for standard genome sequencing and annotation.</title>
        <authorList>
            <consortium name="The Broad Institute Genomics Platform"/>
            <consortium name="The Broad Institute Genome Sequencing Center for Infectious Disease"/>
            <person name="Wu L."/>
            <person name="Ma J."/>
        </authorList>
    </citation>
    <scope>NUCLEOTIDE SEQUENCE [LARGE SCALE GENOMIC DNA]</scope>
    <source>
        <strain evidence="4">JCM 18459</strain>
    </source>
</reference>
<comment type="caution">
    <text evidence="3">The sequence shown here is derived from an EMBL/GenBank/DDBJ whole genome shotgun (WGS) entry which is preliminary data.</text>
</comment>
<accession>A0ABP9P764</accession>
<dbReference type="PANTHER" id="PTHR32309:SF31">
    <property type="entry name" value="CAPSULAR EXOPOLYSACCHARIDE FAMILY"/>
    <property type="match status" value="1"/>
</dbReference>
<dbReference type="InterPro" id="IPR027417">
    <property type="entry name" value="P-loop_NTPase"/>
</dbReference>
<evidence type="ECO:0000313" key="4">
    <source>
        <dbReference type="Proteomes" id="UP001500221"/>
    </source>
</evidence>
<keyword evidence="2" id="KW-1133">Transmembrane helix</keyword>
<evidence type="ECO:0000256" key="2">
    <source>
        <dbReference type="SAM" id="Phobius"/>
    </source>
</evidence>
<dbReference type="InterPro" id="IPR050445">
    <property type="entry name" value="Bact_polysacc_biosynth/exp"/>
</dbReference>
<evidence type="ECO:0008006" key="5">
    <source>
        <dbReference type="Google" id="ProtNLM"/>
    </source>
</evidence>